<dbReference type="GO" id="GO:0005829">
    <property type="term" value="C:cytosol"/>
    <property type="evidence" value="ECO:0007669"/>
    <property type="project" value="TreeGrafter"/>
</dbReference>
<gene>
    <name evidence="7" type="ORF">C1I91_12190</name>
</gene>
<dbReference type="UniPathway" id="UPA00904">
    <property type="reaction ID" value="UER00871"/>
</dbReference>
<dbReference type="Pfam" id="PF01048">
    <property type="entry name" value="PNP_UDP_1"/>
    <property type="match status" value="1"/>
</dbReference>
<keyword evidence="8" id="KW-1185">Reference proteome</keyword>
<evidence type="ECO:0000256" key="1">
    <source>
        <dbReference type="ARBA" id="ARBA00004945"/>
    </source>
</evidence>
<dbReference type="GO" id="GO:0009164">
    <property type="term" value="P:nucleoside catabolic process"/>
    <property type="evidence" value="ECO:0007669"/>
    <property type="project" value="InterPro"/>
</dbReference>
<dbReference type="NCBIfam" id="NF004079">
    <property type="entry name" value="PRK05584.1"/>
    <property type="match status" value="1"/>
</dbReference>
<dbReference type="NCBIfam" id="TIGR01704">
    <property type="entry name" value="MTA_SAH-Nsdase"/>
    <property type="match status" value="1"/>
</dbReference>
<dbReference type="RefSeq" id="WP_128213123.1">
    <property type="nucleotide sequence ID" value="NZ_CP025746.1"/>
</dbReference>
<evidence type="ECO:0000256" key="5">
    <source>
        <dbReference type="ARBA" id="ARBA00023167"/>
    </source>
</evidence>
<accession>A0A410DTC4</accession>
<name>A0A410DTC4_9CLOT</name>
<dbReference type="AlphaFoldDB" id="A0A410DTC4"/>
<dbReference type="InterPro" id="IPR010049">
    <property type="entry name" value="MTA_SAH_Nsdase"/>
</dbReference>
<evidence type="ECO:0000256" key="4">
    <source>
        <dbReference type="ARBA" id="ARBA00022801"/>
    </source>
</evidence>
<dbReference type="KEGG" id="cmah:C1I91_12190"/>
<dbReference type="InterPro" id="IPR035994">
    <property type="entry name" value="Nucleoside_phosphorylase_sf"/>
</dbReference>
<sequence>MRIGIIGPSENEIVPFIDKIHSKKVKAYAMLKFYSGKYDNKDVVALYCGVCKVNAAIATQILIDKFNITHVMVTGVAGGIDSVLKVGDTVISTEIAYHDVEAGILTEYHPWMDNIYFKADNTLVYVCKKVVEESEFKQKVLFGRIVTGEAFISDSGREDIIKKYNPLCVDMETASIAHVCYVNKIPFLAIRSITDTADESGTEAFENNCVSVAKNSIEVLEKLIEKI</sequence>
<protein>
    <recommendedName>
        <fullName evidence="2">adenosylhomocysteine nucleosidase</fullName>
        <ecNumber evidence="2">3.2.2.9</ecNumber>
    </recommendedName>
</protein>
<dbReference type="PANTHER" id="PTHR46832:SF1">
    <property type="entry name" value="5'-METHYLTHIOADENOSINE_S-ADENOSYLHOMOCYSTEINE NUCLEOSIDASE"/>
    <property type="match status" value="1"/>
</dbReference>
<dbReference type="Gene3D" id="3.40.50.1580">
    <property type="entry name" value="Nucleoside phosphorylase domain"/>
    <property type="match status" value="1"/>
</dbReference>
<evidence type="ECO:0000256" key="3">
    <source>
        <dbReference type="ARBA" id="ARBA00022605"/>
    </source>
</evidence>
<dbReference type="Proteomes" id="UP000286268">
    <property type="component" value="Chromosome"/>
</dbReference>
<dbReference type="GO" id="GO:0019284">
    <property type="term" value="P:L-methionine salvage from S-adenosylmethionine"/>
    <property type="evidence" value="ECO:0007669"/>
    <property type="project" value="TreeGrafter"/>
</dbReference>
<dbReference type="OrthoDB" id="9792278at2"/>
<dbReference type="PANTHER" id="PTHR46832">
    <property type="entry name" value="5'-METHYLTHIOADENOSINE/S-ADENOSYLHOMOCYSTEINE NUCLEOSIDASE"/>
    <property type="match status" value="1"/>
</dbReference>
<dbReference type="InterPro" id="IPR000845">
    <property type="entry name" value="Nucleoside_phosphorylase_d"/>
</dbReference>
<dbReference type="GO" id="GO:0019509">
    <property type="term" value="P:L-methionine salvage from methylthioadenosine"/>
    <property type="evidence" value="ECO:0007669"/>
    <property type="project" value="UniProtKB-UniPathway"/>
</dbReference>
<dbReference type="SUPFAM" id="SSF53167">
    <property type="entry name" value="Purine and uridine phosphorylases"/>
    <property type="match status" value="1"/>
</dbReference>
<dbReference type="GO" id="GO:0008930">
    <property type="term" value="F:methylthioadenosine nucleosidase activity"/>
    <property type="evidence" value="ECO:0007669"/>
    <property type="project" value="InterPro"/>
</dbReference>
<reference evidence="7 8" key="1">
    <citation type="submission" date="2018-01" db="EMBL/GenBank/DDBJ databases">
        <title>Genome Sequencing and Assembly of Anaerobacter polyendosporus strain CT4.</title>
        <authorList>
            <person name="Tachaapaikoon C."/>
            <person name="Sutheeworapong S."/>
            <person name="Jenjaroenpun P."/>
            <person name="Wongsurawat T."/>
            <person name="Nookeaw I."/>
            <person name="Cheawchanlertfa P."/>
            <person name="Kosugi A."/>
            <person name="Cheevadhanarak S."/>
            <person name="Ratanakhanokchai K."/>
        </authorList>
    </citation>
    <scope>NUCLEOTIDE SEQUENCE [LARGE SCALE GENOMIC DNA]</scope>
    <source>
        <strain evidence="7 8">CT4</strain>
    </source>
</reference>
<keyword evidence="5" id="KW-0486">Methionine biosynthesis</keyword>
<proteinExistence type="predicted"/>
<dbReference type="CDD" id="cd09008">
    <property type="entry name" value="MTAN"/>
    <property type="match status" value="1"/>
</dbReference>
<keyword evidence="3" id="KW-0028">Amino-acid biosynthesis</keyword>
<feature type="domain" description="Nucleoside phosphorylase" evidence="6">
    <location>
        <begin position="2"/>
        <end position="225"/>
    </location>
</feature>
<dbReference type="GO" id="GO:0008782">
    <property type="term" value="F:adenosylhomocysteine nucleosidase activity"/>
    <property type="evidence" value="ECO:0007669"/>
    <property type="project" value="UniProtKB-EC"/>
</dbReference>
<evidence type="ECO:0000259" key="6">
    <source>
        <dbReference type="Pfam" id="PF01048"/>
    </source>
</evidence>
<organism evidence="7 8">
    <name type="scientific">Clostridium manihotivorum</name>
    <dbReference type="NCBI Taxonomy" id="2320868"/>
    <lineage>
        <taxon>Bacteria</taxon>
        <taxon>Bacillati</taxon>
        <taxon>Bacillota</taxon>
        <taxon>Clostridia</taxon>
        <taxon>Eubacteriales</taxon>
        <taxon>Clostridiaceae</taxon>
        <taxon>Clostridium</taxon>
    </lineage>
</organism>
<evidence type="ECO:0000256" key="2">
    <source>
        <dbReference type="ARBA" id="ARBA00011974"/>
    </source>
</evidence>
<evidence type="ECO:0000313" key="8">
    <source>
        <dbReference type="Proteomes" id="UP000286268"/>
    </source>
</evidence>
<comment type="pathway">
    <text evidence="1">Amino-acid biosynthesis; L-methionine biosynthesis via salvage pathway; S-methyl-5-thio-alpha-D-ribose 1-phosphate from S-methyl-5'-thioadenosine (hydrolase route): step 1/2.</text>
</comment>
<keyword evidence="4" id="KW-0378">Hydrolase</keyword>
<dbReference type="EC" id="3.2.2.9" evidence="2"/>
<evidence type="ECO:0000313" key="7">
    <source>
        <dbReference type="EMBL" id="QAA32336.1"/>
    </source>
</evidence>
<dbReference type="EMBL" id="CP025746">
    <property type="protein sequence ID" value="QAA32336.1"/>
    <property type="molecule type" value="Genomic_DNA"/>
</dbReference>